<protein>
    <submittedName>
        <fullName evidence="3">Type VI secretion system protein VasJ</fullName>
    </submittedName>
</protein>
<dbReference type="OrthoDB" id="1522895at2"/>
<dbReference type="Proteomes" id="UP000236959">
    <property type="component" value="Unassembled WGS sequence"/>
</dbReference>
<dbReference type="RefSeq" id="WP_103220463.1">
    <property type="nucleotide sequence ID" value="NZ_PPCN01000001.1"/>
</dbReference>
<proteinExistence type="predicted"/>
<dbReference type="PANTHER" id="PTHR37024">
    <property type="entry name" value="TYPE VI SECRETION SYSTEM DUF2094 AND IMPA-RELATED DOMAIN PROTEIN"/>
    <property type="match status" value="1"/>
</dbReference>
<accession>A0A2S3V288</accession>
<dbReference type="AlphaFoldDB" id="A0A2S3V288"/>
<evidence type="ECO:0000313" key="3">
    <source>
        <dbReference type="EMBL" id="POF33799.1"/>
    </source>
</evidence>
<dbReference type="InterPro" id="IPR010657">
    <property type="entry name" value="ImpA_N"/>
</dbReference>
<organism evidence="3 4">
    <name type="scientific">Roseibium marinum</name>
    <dbReference type="NCBI Taxonomy" id="281252"/>
    <lineage>
        <taxon>Bacteria</taxon>
        <taxon>Pseudomonadati</taxon>
        <taxon>Pseudomonadota</taxon>
        <taxon>Alphaproteobacteria</taxon>
        <taxon>Hyphomicrobiales</taxon>
        <taxon>Stappiaceae</taxon>
        <taxon>Roseibium</taxon>
    </lineage>
</organism>
<dbReference type="Pfam" id="PF06812">
    <property type="entry name" value="ImpA_N"/>
    <property type="match status" value="1"/>
</dbReference>
<feature type="compositionally biased region" description="Low complexity" evidence="1">
    <location>
        <begin position="214"/>
        <end position="248"/>
    </location>
</feature>
<reference evidence="3 4" key="1">
    <citation type="submission" date="2018-01" db="EMBL/GenBank/DDBJ databases">
        <title>Genomic Encyclopedia of Archaeal and Bacterial Type Strains, Phase II (KMG-II): from individual species to whole genera.</title>
        <authorList>
            <person name="Goeker M."/>
        </authorList>
    </citation>
    <scope>NUCLEOTIDE SEQUENCE [LARGE SCALE GENOMIC DNA]</scope>
    <source>
        <strain evidence="3 4">DSM 17023</strain>
    </source>
</reference>
<comment type="caution">
    <text evidence="3">The sequence shown here is derived from an EMBL/GenBank/DDBJ whole genome shotgun (WGS) entry which is preliminary data.</text>
</comment>
<dbReference type="NCBIfam" id="TIGR03362">
    <property type="entry name" value="VI_chp_7"/>
    <property type="match status" value="1"/>
</dbReference>
<gene>
    <name evidence="3" type="ORF">CLV41_101248</name>
</gene>
<sequence>MAGEDPLATLEDPRIGVGLAALENPETQEDFRESAEFESLESEFRKMETGGPNAVRWKQLNDDTVKVLQSSSKDLVLATRLAFGLFVEEGYRGLAVGLVILRDMTGAHWETMIPPVRRERGRAGAFDWLAEKLAPMVEAKKPDGKANAEVHVAHEALLELDNSLEQKMTKSQVALGPLVRALRPYARDAKATLEEVRKAAEAAAAAAAPPPPAEEASAQADQAAADGSAQSAAVETPQPAAAAPAAATPAPPAPAPVTSVAPIEVDTSNASAAIQSVFNAATKAASTLRREALTDARGYHAARFALWGTVEGPPPHQNGKTALPPPQKNKIAEIAALKSAGNTEGLINSAESAFVTSPFWLDTQFFLAEAMTGAGPAYEAARLLVVSELSAFLRRVPDIAGLTFSDGTAFASMETREWVAREVQAGGGGGSVPSGSDLDKAFSAAVQQALAGKPADGLTVLKNHVSGCGAGRDWFKAQLKIGEFCLRFDLVHPLFALLGSLRAIAVERDLAHWEPELAIALARLSWQSLGHKNAKQMLPDADALKLRANLMETLSLLDVAEAAELAGRK</sequence>
<dbReference type="PANTHER" id="PTHR37024:SF5">
    <property type="entry name" value="IMPA N-TERMINAL DOMAIN-CONTAINING PROTEIN"/>
    <property type="match status" value="1"/>
</dbReference>
<feature type="domain" description="ImpA N-terminal" evidence="2">
    <location>
        <begin position="29"/>
        <end position="130"/>
    </location>
</feature>
<name>A0A2S3V288_9HYPH</name>
<keyword evidence="4" id="KW-1185">Reference proteome</keyword>
<dbReference type="Pfam" id="PF16989">
    <property type="entry name" value="T6SS_VasJ"/>
    <property type="match status" value="1"/>
</dbReference>
<evidence type="ECO:0000259" key="2">
    <source>
        <dbReference type="Pfam" id="PF06812"/>
    </source>
</evidence>
<evidence type="ECO:0000256" key="1">
    <source>
        <dbReference type="SAM" id="MobiDB-lite"/>
    </source>
</evidence>
<evidence type="ECO:0000313" key="4">
    <source>
        <dbReference type="Proteomes" id="UP000236959"/>
    </source>
</evidence>
<dbReference type="InterPro" id="IPR017739">
    <property type="entry name" value="T6SS-assoc_VCA0119"/>
</dbReference>
<dbReference type="EMBL" id="PPCN01000001">
    <property type="protein sequence ID" value="POF33799.1"/>
    <property type="molecule type" value="Genomic_DNA"/>
</dbReference>
<feature type="region of interest" description="Disordered" evidence="1">
    <location>
        <begin position="202"/>
        <end position="259"/>
    </location>
</feature>